<evidence type="ECO:0000256" key="3">
    <source>
        <dbReference type="ARBA" id="ARBA00022448"/>
    </source>
</evidence>
<dbReference type="RefSeq" id="WP_310236071.1">
    <property type="nucleotide sequence ID" value="NZ_JAVDUP010000017.1"/>
</dbReference>
<comment type="subcellular location">
    <subcellularLocation>
        <location evidence="1">Cell inner membrane</location>
        <topology evidence="1">Multi-pass membrane protein</topology>
    </subcellularLocation>
</comment>
<gene>
    <name evidence="5" type="ORF">J2W52_005917</name>
</gene>
<feature type="transmembrane region" description="Helical" evidence="4">
    <location>
        <begin position="40"/>
        <end position="64"/>
    </location>
</feature>
<keyword evidence="6" id="KW-1185">Reference proteome</keyword>
<evidence type="ECO:0000256" key="1">
    <source>
        <dbReference type="ARBA" id="ARBA00004429"/>
    </source>
</evidence>
<protein>
    <submittedName>
        <fullName evidence="5">Capsular polysaccharide transport system permease protein</fullName>
    </submittedName>
</protein>
<dbReference type="PANTHER" id="PTHR30413">
    <property type="entry name" value="INNER MEMBRANE TRANSPORT PERMEASE"/>
    <property type="match status" value="1"/>
</dbReference>
<keyword evidence="4" id="KW-0812">Transmembrane</keyword>
<name>A0ABU1SZB0_9HYPH</name>
<comment type="caution">
    <text evidence="5">The sequence shown here is derived from an EMBL/GenBank/DDBJ whole genome shotgun (WGS) entry which is preliminary data.</text>
</comment>
<accession>A0ABU1SZB0</accession>
<organism evidence="5 6">
    <name type="scientific">Rhizobium miluonense</name>
    <dbReference type="NCBI Taxonomy" id="411945"/>
    <lineage>
        <taxon>Bacteria</taxon>
        <taxon>Pseudomonadati</taxon>
        <taxon>Pseudomonadota</taxon>
        <taxon>Alphaproteobacteria</taxon>
        <taxon>Hyphomicrobiales</taxon>
        <taxon>Rhizobiaceae</taxon>
        <taxon>Rhizobium/Agrobacterium group</taxon>
        <taxon>Rhizobium</taxon>
    </lineage>
</organism>
<feature type="transmembrane region" description="Helical" evidence="4">
    <location>
        <begin position="76"/>
        <end position="101"/>
    </location>
</feature>
<dbReference type="Proteomes" id="UP001250791">
    <property type="component" value="Unassembled WGS sequence"/>
</dbReference>
<evidence type="ECO:0000313" key="5">
    <source>
        <dbReference type="EMBL" id="MDR6904282.1"/>
    </source>
</evidence>
<dbReference type="PANTHER" id="PTHR30413:SF8">
    <property type="entry name" value="TRANSPORT PERMEASE PROTEIN"/>
    <property type="match status" value="1"/>
</dbReference>
<feature type="transmembrane region" description="Helical" evidence="4">
    <location>
        <begin position="155"/>
        <end position="175"/>
    </location>
</feature>
<proteinExistence type="inferred from homology"/>
<feature type="transmembrane region" description="Helical" evidence="4">
    <location>
        <begin position="182"/>
        <end position="202"/>
    </location>
</feature>
<feature type="transmembrane region" description="Helical" evidence="4">
    <location>
        <begin position="121"/>
        <end position="143"/>
    </location>
</feature>
<feature type="transmembrane region" description="Helical" evidence="4">
    <location>
        <begin position="243"/>
        <end position="261"/>
    </location>
</feature>
<comment type="similarity">
    <text evidence="2">Belongs to the ABC-2 integral membrane protein family.</text>
</comment>
<reference evidence="5 6" key="1">
    <citation type="submission" date="2023-07" db="EMBL/GenBank/DDBJ databases">
        <title>Sorghum-associated microbial communities from plants grown in Nebraska, USA.</title>
        <authorList>
            <person name="Schachtman D."/>
        </authorList>
    </citation>
    <scope>NUCLEOTIDE SEQUENCE [LARGE SCALE GENOMIC DNA]</scope>
    <source>
        <strain evidence="5 6">3199</strain>
    </source>
</reference>
<sequence length="269" mass="29863">MKAGRKNRKPMSFADALTQKRNVMKAVVLRDMRTRFFNHGLGFLIQSLWPLGHMVIIIAINTFVGRAAPYGESPLIYFGAGIIPALTFLYISRFMSLSIILNKNMLTFPIVKVTDILFARAFLEIIAGCITLLLLWVLFTSLGLSPYPADPEQAVLAYLATILLAIGVGTIAGVITSFLPIFATVYGLSGIIIYICSGAVFVTPNFPDQIAIPISYNPVAQCVEWVRTAYFEGYSDRLLDREYLLFFGLGTLFIGLIAERLSRRILMDS</sequence>
<dbReference type="EMBL" id="JAVDUP010000017">
    <property type="protein sequence ID" value="MDR6904282.1"/>
    <property type="molecule type" value="Genomic_DNA"/>
</dbReference>
<evidence type="ECO:0000256" key="4">
    <source>
        <dbReference type="SAM" id="Phobius"/>
    </source>
</evidence>
<evidence type="ECO:0000313" key="6">
    <source>
        <dbReference type="Proteomes" id="UP001250791"/>
    </source>
</evidence>
<keyword evidence="4" id="KW-1133">Transmembrane helix</keyword>
<keyword evidence="4" id="KW-0472">Membrane</keyword>
<keyword evidence="3" id="KW-0813">Transport</keyword>
<evidence type="ECO:0000256" key="2">
    <source>
        <dbReference type="ARBA" id="ARBA00007783"/>
    </source>
</evidence>